<evidence type="ECO:0000256" key="3">
    <source>
        <dbReference type="ARBA" id="ARBA00014577"/>
    </source>
</evidence>
<evidence type="ECO:0000259" key="7">
    <source>
        <dbReference type="Pfam" id="PF23726"/>
    </source>
</evidence>
<evidence type="ECO:0000259" key="6">
    <source>
        <dbReference type="Pfam" id="PF10433"/>
    </source>
</evidence>
<dbReference type="InterPro" id="IPR011048">
    <property type="entry name" value="Haem_d1_sf"/>
</dbReference>
<feature type="domain" description="RSE1/DDB1/CPSF1 C-terminal" evidence="5">
    <location>
        <begin position="758"/>
        <end position="896"/>
    </location>
</feature>
<evidence type="ECO:0000313" key="8">
    <source>
        <dbReference type="EMBL" id="KAK2957112.1"/>
    </source>
</evidence>
<dbReference type="InterPro" id="IPR050358">
    <property type="entry name" value="RSE1/DDB1/CFT1"/>
</dbReference>
<dbReference type="EMBL" id="JARBJD010000049">
    <property type="protein sequence ID" value="KAK2957112.1"/>
    <property type="molecule type" value="Genomic_DNA"/>
</dbReference>
<reference evidence="8 9" key="1">
    <citation type="journal article" date="2022" name="bioRxiv">
        <title>Genomics of Preaxostyla Flagellates Illuminates Evolutionary Transitions and the Path Towards Mitochondrial Loss.</title>
        <authorList>
            <person name="Novak L.V.F."/>
            <person name="Treitli S.C."/>
            <person name="Pyrih J."/>
            <person name="Halakuc P."/>
            <person name="Pipaliya S.V."/>
            <person name="Vacek V."/>
            <person name="Brzon O."/>
            <person name="Soukal P."/>
            <person name="Eme L."/>
            <person name="Dacks J.B."/>
            <person name="Karnkowska A."/>
            <person name="Elias M."/>
            <person name="Hampl V."/>
        </authorList>
    </citation>
    <scope>NUCLEOTIDE SEQUENCE [LARGE SCALE GENOMIC DNA]</scope>
    <source>
        <strain evidence="8">NAU3</strain>
        <tissue evidence="8">Gut</tissue>
    </source>
</reference>
<evidence type="ECO:0000259" key="5">
    <source>
        <dbReference type="Pfam" id="PF03178"/>
    </source>
</evidence>
<organism evidence="8 9">
    <name type="scientific">Blattamonas nauphoetae</name>
    <dbReference type="NCBI Taxonomy" id="2049346"/>
    <lineage>
        <taxon>Eukaryota</taxon>
        <taxon>Metamonada</taxon>
        <taxon>Preaxostyla</taxon>
        <taxon>Oxymonadida</taxon>
        <taxon>Blattamonas</taxon>
    </lineage>
</organism>
<feature type="domain" description="RSE1/DDB1/CPSF1 first beta-propeller" evidence="6">
    <location>
        <begin position="4"/>
        <end position="254"/>
    </location>
</feature>
<proteinExistence type="inferred from homology"/>
<keyword evidence="4" id="KW-0539">Nucleus</keyword>
<dbReference type="Pfam" id="PF23726">
    <property type="entry name" value="Beta-prop_RSE1_2nd"/>
    <property type="match status" value="1"/>
</dbReference>
<accession>A0ABQ9Y034</accession>
<evidence type="ECO:0000313" key="9">
    <source>
        <dbReference type="Proteomes" id="UP001281761"/>
    </source>
</evidence>
<dbReference type="InterPro" id="IPR018846">
    <property type="entry name" value="Beta-prop_RSE1/DDB1/CPSF1_1st"/>
</dbReference>
<sequence>MAITSKYQLLLLDLDPKVNRLVSRGSCSVRDVIGRPSESGGFLLTQPGGNAAVLHLYNGLLKVVPLDEEGLFQEPFNLAMEQMKIIDMHFFPSRTKNPNIVILIEQPNQSKLIRFFELDINNLRLRPLNTSLNLDTPLTAHSLIPFESAQSLAILSLHTLQIVRSRQTGYSGGEITVPGLRHITASLITSDGRLLMSDRSGSLLLATFPKPTQPEVVDLGHLTCASSITELDRHTFFVGSALGDSHVISIDDSLDTTPSFTIHRTIPSVAPTVDGALIPSIGQPAEKKRNVPQKQDLALCCGGESDGRLCVVQRGVVLKQLASLRQHPHFRTLFSFPELQMIVASTSSRTDVLQTTLDIPAIRPFANNVFEAHEKTLVCRRLQINSTSHIIQVTPTKVVVVSQTGSGLADWVQSAVWTPPSFDNLTPSRCTHAVAGPHSIIIALAHGYLIRLELVSSKEGHIQVNVTHTQQLNSDVSALSLDQSGRVFAALWDHRILVLDALDISILSTFTLETRSIVRSLLHLSSNTHSVVLAGTGNGSLFSLHFSLETHSLSSCLSFPIGIFPLSFVPLGGSLETGEMALICCDRPTIVTFQQPNTYQMNKHGLTFETVNAKAIHTAALLPITNGLIISCDEELAMVTHSFSLNNTPASKSLHIRSTHLGGQARRIGYDEDTHTLVVGYHRNPDESTLEEEPLPVPDEDVVFQAGPVKRLRQTTLDEIRPGKRKRYEQGEPLNVLSNLMSDTETDLQSRTDDVDVIELFDPTSLVSNDSTVLEKDEVILSIVPLTLSLFTPTHTASQHSQFALASAFSAQSTQLENSFTAMCVGTAFVNPNQVETTMGRILVFRLHTANGRRQMELVTQTEVAGAVLRIAQLSDGRFCATINNRITVYEIHTSARTGLRSQSFQEEVQAKDSLFKVDSLAKHSLHLSRVCQRASNVMAVALDTDKNFICVGDIVRSVALYRFNPRLRTIQALAVDVAPRWISDLTIGTSHDNKLVSIFIADINGNLHEFKWGNTCDDTEDEESELVEEFVWDTNQPADDPTLPQHSPITLLAHQQLSMDEGPEVAPLAAQLQLSASFHVGVQPNRIIKSLSSRVFGPVEVILSAEGAVFEMRSTGSQQQNTELCNLFTFSQLLSTELLHVLPHTIENEWEEFRKCAIGTGNGWYLGKELAAKGVVDTDLLHRFGELSLSDQQKVAARVGFDVEQVILQLNQIFSLLDE</sequence>
<name>A0ABQ9Y034_9EUKA</name>
<dbReference type="Pfam" id="PF10433">
    <property type="entry name" value="Beta-prop_RSE1_1st"/>
    <property type="match status" value="1"/>
</dbReference>
<feature type="domain" description="RSE1/DDB1/CPSF1 second beta-propeller" evidence="7">
    <location>
        <begin position="339"/>
        <end position="594"/>
    </location>
</feature>
<dbReference type="InterPro" id="IPR015943">
    <property type="entry name" value="WD40/YVTN_repeat-like_dom_sf"/>
</dbReference>
<dbReference type="Gene3D" id="2.130.10.10">
    <property type="entry name" value="YVTN repeat-like/Quinoprotein amine dehydrogenase"/>
    <property type="match status" value="3"/>
</dbReference>
<dbReference type="InterPro" id="IPR004871">
    <property type="entry name" value="RSE1/DDB1/CPSF1_C"/>
</dbReference>
<comment type="similarity">
    <text evidence="2">Belongs to the DDB1 family.</text>
</comment>
<dbReference type="InterPro" id="IPR058543">
    <property type="entry name" value="Beta-prop_RSE1/DDB1/CPSF1_2nd"/>
</dbReference>
<dbReference type="InterPro" id="IPR011047">
    <property type="entry name" value="Quinoprotein_ADH-like_sf"/>
</dbReference>
<keyword evidence="9" id="KW-1185">Reference proteome</keyword>
<dbReference type="Pfam" id="PF03178">
    <property type="entry name" value="CPSF_A"/>
    <property type="match status" value="2"/>
</dbReference>
<dbReference type="SUPFAM" id="SSF51004">
    <property type="entry name" value="C-terminal (heme d1) domain of cytochrome cd1-nitrite reductase"/>
    <property type="match status" value="1"/>
</dbReference>
<dbReference type="Proteomes" id="UP001281761">
    <property type="component" value="Unassembled WGS sequence"/>
</dbReference>
<protein>
    <recommendedName>
        <fullName evidence="3">DNA damage-binding protein 1</fullName>
    </recommendedName>
</protein>
<evidence type="ECO:0000256" key="2">
    <source>
        <dbReference type="ARBA" id="ARBA00007453"/>
    </source>
</evidence>
<evidence type="ECO:0000256" key="4">
    <source>
        <dbReference type="ARBA" id="ARBA00023242"/>
    </source>
</evidence>
<dbReference type="PANTHER" id="PTHR10644">
    <property type="entry name" value="DNA REPAIR/RNA PROCESSING CPSF FAMILY"/>
    <property type="match status" value="1"/>
</dbReference>
<gene>
    <name evidence="8" type="ORF">BLNAU_7942</name>
</gene>
<comment type="caution">
    <text evidence="8">The sequence shown here is derived from an EMBL/GenBank/DDBJ whole genome shotgun (WGS) entry which is preliminary data.</text>
</comment>
<feature type="domain" description="RSE1/DDB1/CPSF1 C-terminal" evidence="5">
    <location>
        <begin position="925"/>
        <end position="1186"/>
    </location>
</feature>
<evidence type="ECO:0000256" key="1">
    <source>
        <dbReference type="ARBA" id="ARBA00004123"/>
    </source>
</evidence>
<comment type="subcellular location">
    <subcellularLocation>
        <location evidence="1">Nucleus</location>
    </subcellularLocation>
</comment>
<dbReference type="SUPFAM" id="SSF50998">
    <property type="entry name" value="Quinoprotein alcohol dehydrogenase-like"/>
    <property type="match status" value="1"/>
</dbReference>